<evidence type="ECO:0000313" key="2">
    <source>
        <dbReference type="Proteomes" id="UP000824533"/>
    </source>
</evidence>
<comment type="caution">
    <text evidence="1">The sequence shown here is derived from an EMBL/GenBank/DDBJ whole genome shotgun (WGS) entry which is preliminary data.</text>
</comment>
<organism evidence="1 2">
    <name type="scientific">Dendrolimus kikuchii</name>
    <dbReference type="NCBI Taxonomy" id="765133"/>
    <lineage>
        <taxon>Eukaryota</taxon>
        <taxon>Metazoa</taxon>
        <taxon>Ecdysozoa</taxon>
        <taxon>Arthropoda</taxon>
        <taxon>Hexapoda</taxon>
        <taxon>Insecta</taxon>
        <taxon>Pterygota</taxon>
        <taxon>Neoptera</taxon>
        <taxon>Endopterygota</taxon>
        <taxon>Lepidoptera</taxon>
        <taxon>Glossata</taxon>
        <taxon>Ditrysia</taxon>
        <taxon>Bombycoidea</taxon>
        <taxon>Lasiocampidae</taxon>
        <taxon>Dendrolimus</taxon>
    </lineage>
</organism>
<name>A0ACC1D6W1_9NEOP</name>
<gene>
    <name evidence="1" type="ORF">K1T71_005181</name>
</gene>
<keyword evidence="2" id="KW-1185">Reference proteome</keyword>
<dbReference type="Proteomes" id="UP000824533">
    <property type="component" value="Linkage Group LG08"/>
</dbReference>
<proteinExistence type="predicted"/>
<reference evidence="1 2" key="1">
    <citation type="journal article" date="2021" name="Front. Genet.">
        <title>Chromosome-Level Genome Assembly Reveals Significant Gene Expansion in the Toll and IMD Signaling Pathways of Dendrolimus kikuchii.</title>
        <authorList>
            <person name="Zhou J."/>
            <person name="Wu P."/>
            <person name="Xiong Z."/>
            <person name="Liu N."/>
            <person name="Zhao N."/>
            <person name="Ji M."/>
            <person name="Qiu Y."/>
            <person name="Yang B."/>
        </authorList>
    </citation>
    <scope>NUCLEOTIDE SEQUENCE [LARGE SCALE GENOMIC DNA]</scope>
    <source>
        <strain evidence="1">Ann1</strain>
    </source>
</reference>
<protein>
    <submittedName>
        <fullName evidence="1">Uncharacterized protein</fullName>
    </submittedName>
</protein>
<evidence type="ECO:0000313" key="1">
    <source>
        <dbReference type="EMBL" id="KAJ0179469.1"/>
    </source>
</evidence>
<dbReference type="EMBL" id="CM034394">
    <property type="protein sequence ID" value="KAJ0179469.1"/>
    <property type="molecule type" value="Genomic_DNA"/>
</dbReference>
<accession>A0ACC1D6W1</accession>
<sequence length="190" mass="21263">MFVSILLCIVLEFGLHRTISEASECTDRGRYPSNEGSDCQGYTMCLIGGTTNFTQYNIKCPTGFIYSHLEQQCTNVTSYHCLPTYNCTNPGNLVNPDSENCTSYIACIEGISELVTARLIQCPLNTTFNPATGDCVNDYKCNSKGVDFATIPNLEVDSYQYNGNFSFNGVEFQMKSTYFLYIMIILFAFQ</sequence>